<dbReference type="EMBL" id="FSRM01000002">
    <property type="protein sequence ID" value="SIO45728.1"/>
    <property type="molecule type" value="Genomic_DNA"/>
</dbReference>
<evidence type="ECO:0000259" key="2">
    <source>
        <dbReference type="Pfam" id="PF15978"/>
    </source>
</evidence>
<dbReference type="AlphaFoldDB" id="A0A1N6JMY5"/>
<sequence length="457" mass="51533">MATDLFPREDDEPLFGAVARYAREMRVGNWNRFLHQMFGYRAQFSPALAYNLGFVAEQVRAVWGMSSRELIESTTLFPFYATFATPSELGRLYAEIETRRVGTLPTFMLKLIQQVKIVRCCDACVDEDLSRGRPRHWRRVHQVPGVLVCPTHNCWLRALRYGSCSSTPWPTIEDALSSGEILGLSLTEEQRFNVHQVARAAQWLLEARRSVDPESMLRFCWKAAHSSGFAHGRDQLAARSLTSAFASFYGPEYLRFVGLLPTTAQNWIIGRLRRYQTATCALPNILLGIFGAALGTGHEQSSWPYCPSMFAPHGPNHRVEIREAHEGRHYARCRCGFSFTYSEVMQGVPAGVVPTVYGPDYIREAQRRYFFGQSIAEIARDLRIAESTARRMARVYSADVTPNRHTSVHAMVEKWRQTIASAGSIGIASRAEPGLWKALRRYAPEELGGVSTADRGL</sequence>
<dbReference type="InterPro" id="IPR009492">
    <property type="entry name" value="TniQ"/>
</dbReference>
<feature type="domain" description="TniQ" evidence="1">
    <location>
        <begin position="9"/>
        <end position="156"/>
    </location>
</feature>
<dbReference type="Pfam" id="PF15978">
    <property type="entry name" value="TnsD"/>
    <property type="match status" value="1"/>
</dbReference>
<dbReference type="Proteomes" id="UP000184693">
    <property type="component" value="Unassembled WGS sequence"/>
</dbReference>
<evidence type="ECO:0000259" key="1">
    <source>
        <dbReference type="Pfam" id="PF06527"/>
    </source>
</evidence>
<proteinExistence type="predicted"/>
<organism evidence="3 4">
    <name type="scientific">Paraburkholderia phenazinium</name>
    <dbReference type="NCBI Taxonomy" id="60549"/>
    <lineage>
        <taxon>Bacteria</taxon>
        <taxon>Pseudomonadati</taxon>
        <taxon>Pseudomonadota</taxon>
        <taxon>Betaproteobacteria</taxon>
        <taxon>Burkholderiales</taxon>
        <taxon>Burkholderiaceae</taxon>
        <taxon>Paraburkholderia</taxon>
    </lineage>
</organism>
<dbReference type="InterPro" id="IPR032750">
    <property type="entry name" value="TnsD_C"/>
</dbReference>
<dbReference type="Pfam" id="PF06527">
    <property type="entry name" value="TniQ"/>
    <property type="match status" value="1"/>
</dbReference>
<protein>
    <submittedName>
        <fullName evidence="3">TniQ protein</fullName>
    </submittedName>
</protein>
<gene>
    <name evidence="3" type="ORF">SAMN05444168_4699</name>
</gene>
<evidence type="ECO:0000313" key="3">
    <source>
        <dbReference type="EMBL" id="SIO45728.1"/>
    </source>
</evidence>
<evidence type="ECO:0000313" key="4">
    <source>
        <dbReference type="Proteomes" id="UP000184693"/>
    </source>
</evidence>
<reference evidence="3 4" key="1">
    <citation type="submission" date="2016-11" db="EMBL/GenBank/DDBJ databases">
        <authorList>
            <person name="Jaros S."/>
            <person name="Januszkiewicz K."/>
            <person name="Wedrychowicz H."/>
        </authorList>
    </citation>
    <scope>NUCLEOTIDE SEQUENCE [LARGE SCALE GENOMIC DNA]</scope>
    <source>
        <strain evidence="3 4">GAS86</strain>
    </source>
</reference>
<dbReference type="OrthoDB" id="470139at2"/>
<accession>A0A1N6JMY5</accession>
<feature type="domain" description="Transposon Tn7 transposition protein TnsD C-terminal" evidence="2">
    <location>
        <begin position="198"/>
        <end position="426"/>
    </location>
</feature>
<dbReference type="RefSeq" id="WP_074266770.1">
    <property type="nucleotide sequence ID" value="NZ_FSRM01000002.1"/>
</dbReference>
<name>A0A1N6JMY5_9BURK</name>